<evidence type="ECO:0000313" key="3">
    <source>
        <dbReference type="Proteomes" id="UP001054945"/>
    </source>
</evidence>
<keyword evidence="3" id="KW-1185">Reference proteome</keyword>
<name>A0AAV4S4J7_CAEEX</name>
<gene>
    <name evidence="2" type="ORF">CEXT_5381</name>
</gene>
<feature type="region of interest" description="Disordered" evidence="1">
    <location>
        <begin position="81"/>
        <end position="114"/>
    </location>
</feature>
<accession>A0AAV4S4J7</accession>
<proteinExistence type="predicted"/>
<dbReference type="EMBL" id="BPLR01008907">
    <property type="protein sequence ID" value="GIY28126.1"/>
    <property type="molecule type" value="Genomic_DNA"/>
</dbReference>
<organism evidence="2 3">
    <name type="scientific">Caerostris extrusa</name>
    <name type="common">Bark spider</name>
    <name type="synonym">Caerostris bankana</name>
    <dbReference type="NCBI Taxonomy" id="172846"/>
    <lineage>
        <taxon>Eukaryota</taxon>
        <taxon>Metazoa</taxon>
        <taxon>Ecdysozoa</taxon>
        <taxon>Arthropoda</taxon>
        <taxon>Chelicerata</taxon>
        <taxon>Arachnida</taxon>
        <taxon>Araneae</taxon>
        <taxon>Araneomorphae</taxon>
        <taxon>Entelegynae</taxon>
        <taxon>Araneoidea</taxon>
        <taxon>Araneidae</taxon>
        <taxon>Caerostris</taxon>
    </lineage>
</organism>
<evidence type="ECO:0000313" key="2">
    <source>
        <dbReference type="EMBL" id="GIY28126.1"/>
    </source>
</evidence>
<reference evidence="2 3" key="1">
    <citation type="submission" date="2021-06" db="EMBL/GenBank/DDBJ databases">
        <title>Caerostris extrusa draft genome.</title>
        <authorList>
            <person name="Kono N."/>
            <person name="Arakawa K."/>
        </authorList>
    </citation>
    <scope>NUCLEOTIDE SEQUENCE [LARGE SCALE GENOMIC DNA]</scope>
</reference>
<comment type="caution">
    <text evidence="2">The sequence shown here is derived from an EMBL/GenBank/DDBJ whole genome shotgun (WGS) entry which is preliminary data.</text>
</comment>
<sequence length="144" mass="16280">MSRTEKISKIQFISIVPSRRRTRRESAKKKSKRRIALLLDFEGKSFQSGAAKRNGSSLGTGILEDNSFCFRYESCQRKRSIPPVMSRKSKCHASLGEGGEKKKAQDGGDMEREGGMEVELRRVQTIYHGWGGVRRGGCCELCRY</sequence>
<protein>
    <submittedName>
        <fullName evidence="2">Uncharacterized protein</fullName>
    </submittedName>
</protein>
<dbReference type="AlphaFoldDB" id="A0AAV4S4J7"/>
<dbReference type="Proteomes" id="UP001054945">
    <property type="component" value="Unassembled WGS sequence"/>
</dbReference>
<feature type="compositionally biased region" description="Basic and acidic residues" evidence="1">
    <location>
        <begin position="98"/>
        <end position="114"/>
    </location>
</feature>
<evidence type="ECO:0000256" key="1">
    <source>
        <dbReference type="SAM" id="MobiDB-lite"/>
    </source>
</evidence>